<protein>
    <recommendedName>
        <fullName evidence="7">Glycerol dehydrogenase</fullName>
        <ecNumber evidence="6">1.1.1.6</ecNumber>
    </recommendedName>
</protein>
<comment type="pathway">
    <text evidence="5">Polyol metabolism; glycerol fermentation; glycerone phosphate from glycerol (oxidative route): step 1/2.</text>
</comment>
<reference evidence="13 14" key="1">
    <citation type="submission" date="2019-09" db="EMBL/GenBank/DDBJ databases">
        <title>Genome sequence of Clostridium sp. EA1.</title>
        <authorList>
            <person name="Poehlein A."/>
            <person name="Bengelsdorf F.R."/>
            <person name="Daniel R."/>
        </authorList>
    </citation>
    <scope>NUCLEOTIDE SEQUENCE [LARGE SCALE GENOMIC DNA]</scope>
    <source>
        <strain evidence="13 14">EA1</strain>
    </source>
</reference>
<dbReference type="GO" id="GO:0008888">
    <property type="term" value="F:glycerol dehydrogenase (NAD+) activity"/>
    <property type="evidence" value="ECO:0007669"/>
    <property type="project" value="UniProtKB-EC"/>
</dbReference>
<evidence type="ECO:0000256" key="10">
    <source>
        <dbReference type="PIRSR" id="PIRSR000112-2"/>
    </source>
</evidence>
<evidence type="ECO:0000256" key="2">
    <source>
        <dbReference type="ARBA" id="ARBA00022723"/>
    </source>
</evidence>
<proteinExistence type="inferred from homology"/>
<feature type="binding site" evidence="11">
    <location>
        <position position="125"/>
    </location>
    <ligand>
        <name>NAD(+)</name>
        <dbReference type="ChEBI" id="CHEBI:57540"/>
    </ligand>
</feature>
<comment type="similarity">
    <text evidence="1">Belongs to the iron-containing alcohol dehydrogenase family.</text>
</comment>
<feature type="binding site" evidence="9">
    <location>
        <position position="254"/>
    </location>
    <ligand>
        <name>glycerol</name>
        <dbReference type="ChEBI" id="CHEBI:17754"/>
    </ligand>
</feature>
<dbReference type="GO" id="GO:0005829">
    <property type="term" value="C:cytosol"/>
    <property type="evidence" value="ECO:0007669"/>
    <property type="project" value="TreeGrafter"/>
</dbReference>
<comment type="catalytic activity">
    <reaction evidence="8">
        <text>glycerol + NAD(+) = dihydroxyacetone + NADH + H(+)</text>
        <dbReference type="Rhea" id="RHEA:13769"/>
        <dbReference type="ChEBI" id="CHEBI:15378"/>
        <dbReference type="ChEBI" id="CHEBI:16016"/>
        <dbReference type="ChEBI" id="CHEBI:17754"/>
        <dbReference type="ChEBI" id="CHEBI:57540"/>
        <dbReference type="ChEBI" id="CHEBI:57945"/>
        <dbReference type="EC" id="1.1.1.6"/>
    </reaction>
</comment>
<evidence type="ECO:0000256" key="3">
    <source>
        <dbReference type="ARBA" id="ARBA00023002"/>
    </source>
</evidence>
<keyword evidence="3 13" id="KW-0560">Oxidoreductase</keyword>
<evidence type="ECO:0000256" key="7">
    <source>
        <dbReference type="ARBA" id="ARBA00040132"/>
    </source>
</evidence>
<dbReference type="PIRSF" id="PIRSF000112">
    <property type="entry name" value="Glycerol_dehydrogenase"/>
    <property type="match status" value="1"/>
</dbReference>
<accession>A0A6N8I3D5</accession>
<keyword evidence="14" id="KW-1185">Reference proteome</keyword>
<dbReference type="NCBIfam" id="NF006941">
    <property type="entry name" value="PRK09423.1"/>
    <property type="match status" value="1"/>
</dbReference>
<evidence type="ECO:0000256" key="9">
    <source>
        <dbReference type="PIRSR" id="PIRSR000112-1"/>
    </source>
</evidence>
<feature type="binding site" evidence="11">
    <location>
        <position position="131"/>
    </location>
    <ligand>
        <name>NAD(+)</name>
        <dbReference type="ChEBI" id="CHEBI:57540"/>
    </ligand>
</feature>
<evidence type="ECO:0000259" key="12">
    <source>
        <dbReference type="Pfam" id="PF00465"/>
    </source>
</evidence>
<dbReference type="Pfam" id="PF00465">
    <property type="entry name" value="Fe-ADH"/>
    <property type="match status" value="1"/>
</dbReference>
<dbReference type="Gene3D" id="3.40.50.1970">
    <property type="match status" value="1"/>
</dbReference>
<feature type="binding site" evidence="11">
    <location>
        <begin position="94"/>
        <end position="98"/>
    </location>
    <ligand>
        <name>NAD(+)</name>
        <dbReference type="ChEBI" id="CHEBI:57540"/>
    </ligand>
</feature>
<feature type="binding site" evidence="9">
    <location>
        <position position="171"/>
    </location>
    <ligand>
        <name>glycerol</name>
        <dbReference type="ChEBI" id="CHEBI:17754"/>
    </ligand>
</feature>
<keyword evidence="9" id="KW-0862">Zinc</keyword>
<evidence type="ECO:0000313" key="13">
    <source>
        <dbReference type="EMBL" id="MVB12435.1"/>
    </source>
</evidence>
<evidence type="ECO:0000256" key="8">
    <source>
        <dbReference type="ARBA" id="ARBA00049006"/>
    </source>
</evidence>
<sequence length="363" mass="38320">MLALMRAPSKYVQGPDALLELYDHVKDLGTSILFICSKSGYKAARPKIEKSFAGKNASIKFEIFGGISSVGEIAKMQKIAKENKVGVICAIGGGSAIDTAKATAYYEGLPVVIIPTVCATDAPCTGLSVIYNDDGSFAKYIFYPKNPDAVIVDSSIIVKAPVRFLVSGMGDALGTYFEARMCQKTNSPSLENGGITKSAMALCKLCYNTLLEDGFKAKKSAELGILTPAVEAIIEANTYLSGVGADNGGLATSHSVYNGFTALEECEKTMHGELVAFGTVVQLVLEDAPMEEIEEVMDFCVSVGLPVTLKEVGVTDPSRVMIAAEKACASGESIHNMLGDVTPEQLYAAVLAADALGKDYIGE</sequence>
<dbReference type="PANTHER" id="PTHR43616">
    <property type="entry name" value="GLYCEROL DEHYDROGENASE"/>
    <property type="match status" value="1"/>
</dbReference>
<dbReference type="CDD" id="cd08170">
    <property type="entry name" value="GlyDH"/>
    <property type="match status" value="1"/>
</dbReference>
<dbReference type="RefSeq" id="WP_156991180.1">
    <property type="nucleotide sequence ID" value="NZ_VWXL01000095.1"/>
</dbReference>
<evidence type="ECO:0000256" key="1">
    <source>
        <dbReference type="ARBA" id="ARBA00007358"/>
    </source>
</evidence>
<dbReference type="Proteomes" id="UP000469440">
    <property type="component" value="Unassembled WGS sequence"/>
</dbReference>
<comment type="cofactor">
    <cofactor evidence="9">
        <name>Zn(2+)</name>
        <dbReference type="ChEBI" id="CHEBI:29105"/>
    </cofactor>
    <text evidence="9">Binds 1 zinc ion per subunit.</text>
</comment>
<dbReference type="PROSITE" id="PS00913">
    <property type="entry name" value="ADH_IRON_1"/>
    <property type="match status" value="1"/>
</dbReference>
<feature type="domain" description="Alcohol dehydrogenase iron-type/glycerol dehydrogenase GldA" evidence="12">
    <location>
        <begin position="8"/>
        <end position="153"/>
    </location>
</feature>
<evidence type="ECO:0000256" key="6">
    <source>
        <dbReference type="ARBA" id="ARBA00039147"/>
    </source>
</evidence>
<evidence type="ECO:0000256" key="5">
    <source>
        <dbReference type="ARBA" id="ARBA00037918"/>
    </source>
</evidence>
<comment type="caution">
    <text evidence="13">The sequence shown here is derived from an EMBL/GenBank/DDBJ whole genome shotgun (WGS) entry which is preliminary data.</text>
</comment>
<dbReference type="InterPro" id="IPR016205">
    <property type="entry name" value="Glycerol_DH"/>
</dbReference>
<evidence type="ECO:0000313" key="14">
    <source>
        <dbReference type="Proteomes" id="UP000469440"/>
    </source>
</evidence>
<keyword evidence="2 9" id="KW-0479">Metal-binding</keyword>
<evidence type="ECO:0000256" key="4">
    <source>
        <dbReference type="ARBA" id="ARBA00023027"/>
    </source>
</evidence>
<feature type="binding site" evidence="9">
    <location>
        <position position="271"/>
    </location>
    <ligand>
        <name>glycerol</name>
        <dbReference type="ChEBI" id="CHEBI:17754"/>
    </ligand>
</feature>
<dbReference type="EC" id="1.1.1.6" evidence="6"/>
<dbReference type="GO" id="GO:0046872">
    <property type="term" value="F:metal ion binding"/>
    <property type="evidence" value="ECO:0007669"/>
    <property type="project" value="UniProtKB-KW"/>
</dbReference>
<dbReference type="SUPFAM" id="SSF56796">
    <property type="entry name" value="Dehydroquinate synthase-like"/>
    <property type="match status" value="1"/>
</dbReference>
<name>A0A6N8I3D5_9FIRM</name>
<dbReference type="AlphaFoldDB" id="A0A6N8I3D5"/>
<dbReference type="Gene3D" id="1.20.1090.10">
    <property type="entry name" value="Dehydroquinate synthase-like - alpha domain"/>
    <property type="match status" value="1"/>
</dbReference>
<dbReference type="InterPro" id="IPR018211">
    <property type="entry name" value="ADH_Fe_CS"/>
</dbReference>
<dbReference type="PANTHER" id="PTHR43616:SF5">
    <property type="entry name" value="GLYCEROL DEHYDROGENASE 1"/>
    <property type="match status" value="1"/>
</dbReference>
<organism evidence="13 14">
    <name type="scientific">Caproicibacter fermentans</name>
    <dbReference type="NCBI Taxonomy" id="2576756"/>
    <lineage>
        <taxon>Bacteria</taxon>
        <taxon>Bacillati</taxon>
        <taxon>Bacillota</taxon>
        <taxon>Clostridia</taxon>
        <taxon>Eubacteriales</taxon>
        <taxon>Acutalibacteraceae</taxon>
        <taxon>Caproicibacter</taxon>
    </lineage>
</organism>
<dbReference type="InterPro" id="IPR001670">
    <property type="entry name" value="ADH_Fe/GldA"/>
</dbReference>
<evidence type="ECO:0000256" key="11">
    <source>
        <dbReference type="PIRSR" id="PIRSR000112-3"/>
    </source>
</evidence>
<keyword evidence="4 11" id="KW-0520">NAD</keyword>
<feature type="binding site" evidence="10">
    <location>
        <position position="121"/>
    </location>
    <ligand>
        <name>glycerol</name>
        <dbReference type="ChEBI" id="CHEBI:17754"/>
    </ligand>
</feature>
<dbReference type="EMBL" id="VWXL01000095">
    <property type="protein sequence ID" value="MVB12435.1"/>
    <property type="molecule type" value="Genomic_DNA"/>
</dbReference>
<gene>
    <name evidence="13" type="primary">dhaD</name>
    <name evidence="13" type="ORF">CAFE_31750</name>
</gene>
<feature type="binding site" evidence="11">
    <location>
        <position position="127"/>
    </location>
    <ligand>
        <name>NAD(+)</name>
        <dbReference type="ChEBI" id="CHEBI:57540"/>
    </ligand>
</feature>
<dbReference type="OrthoDB" id="5198708at2"/>